<comment type="similarity">
    <text evidence="1">Belongs to the protein kinase superfamily. TKL Ser/Thr protein kinase family.</text>
</comment>
<evidence type="ECO:0000256" key="3">
    <source>
        <dbReference type="SAM" id="MobiDB-lite"/>
    </source>
</evidence>
<accession>A0A9P8A8W9</accession>
<feature type="compositionally biased region" description="Polar residues" evidence="3">
    <location>
        <begin position="91"/>
        <end position="110"/>
    </location>
</feature>
<dbReference type="PROSITE" id="PS50088">
    <property type="entry name" value="ANK_REPEAT"/>
    <property type="match status" value="1"/>
</dbReference>
<protein>
    <recommendedName>
        <fullName evidence="4">Protein kinase domain-containing protein</fullName>
    </recommendedName>
</protein>
<sequence length="1045" mass="116387">MSTAAGNAATLSRRSSIHSSVRPSNHTAPTRQFSTLEIEVEYISTNQLPIGGIAAYRNSLNAVTDIELSKEDDNNATLNRVVEEEEEEEVNSNSKTTQRTAAAMVPQSQGRAPSIPRPSARPYPPALPRPRPLRPQSQQYPAQTWQQPEPEDHFARVYQPTDMGLPRSTLPLVASRQAGTARHSVGGYLVHTSVSHNEYLQSTHVQHDSTPVLSSTGSQSDEDEDEVDDEMHSPVNCLVVESEDEKEAEDGAHGESLISDKSSSSVEEQGTPEGTDYHQDHLPTSQEPPQTPEIETQETLRRERTRILERTVVSTYREISYKDISNIQPLKRGGYGEIHTAEWSRLRVVLKRALPGHTEGVEQFDQELEILKRVHDYDFIVPFYGRFPQKRPIYSAECDIYSLGVIFWHISSGRIPFAKRLREPILLKELMDGHREEIVPGTPREYRDLLVKCWDKKPSRRLKIDVVIAILQTLMAKPSEPVHQIATGFAVPSESTSAALPIPPEFSARLASLERASNALNRMVFDIQDDMMRETVNYIERTRAYFAEQRMPPEPYSPSNPPKTPIYLCQLVGDLAALSYYLSRGRPSYNPINESSAQTGDTALHLACLFLESPMDTIKILVELGADINLENLQGYTPVMILVSSNTQYCYEALRFFVRRGARIPAYIRNPITPLNSAQIYALNLVNESRQIRLSEHSVDNNSLQIAEGRGGPATTATTVHARQDRRRSRQQMSLQNQHVYQERGGHRVDRVLAQGRPLIHVVAAMQEDYRILDCLCEAGLDPAISFGGETALVAAAAHLRIKNVEWLLNHDLDISSEAGVQRAIKVVKMLHHFPFSTTHPYAGIGNGLGHGKAYSCSSGVKGRLHVNSTPTEFPDDIRDLGKYSWAGVTFGEADRLSKDMVGPVLNLLEQWTGSRRIANRKEVATKLKVMYGSSMEPSAPHQGLGSFEGPMASSSTSVASSSSQSSTNSQGSNNLQRQNQSQNQSQSQSQSQSQAQAQRYSQQSHQSSSHARGGALVHGTKSLRKSQRHLVDQVLSEKPSLWFR</sequence>
<dbReference type="Gene3D" id="3.30.200.20">
    <property type="entry name" value="Phosphorylase Kinase, domain 1"/>
    <property type="match status" value="1"/>
</dbReference>
<dbReference type="Proteomes" id="UP000717515">
    <property type="component" value="Unassembled WGS sequence"/>
</dbReference>
<feature type="region of interest" description="Disordered" evidence="3">
    <location>
        <begin position="935"/>
        <end position="1045"/>
    </location>
</feature>
<dbReference type="InterPro" id="IPR051681">
    <property type="entry name" value="Ser/Thr_Kinases-Pseudokinases"/>
</dbReference>
<dbReference type="Gene3D" id="1.25.40.20">
    <property type="entry name" value="Ankyrin repeat-containing domain"/>
    <property type="match status" value="2"/>
</dbReference>
<evidence type="ECO:0000313" key="6">
    <source>
        <dbReference type="Proteomes" id="UP000717515"/>
    </source>
</evidence>
<feature type="region of interest" description="Disordered" evidence="3">
    <location>
        <begin position="204"/>
        <end position="302"/>
    </location>
</feature>
<dbReference type="SUPFAM" id="SSF56112">
    <property type="entry name" value="Protein kinase-like (PK-like)"/>
    <property type="match status" value="1"/>
</dbReference>
<feature type="compositionally biased region" description="Polar residues" evidence="3">
    <location>
        <begin position="259"/>
        <end position="268"/>
    </location>
</feature>
<name>A0A9P8A8W9_MORAP</name>
<feature type="compositionally biased region" description="Acidic residues" evidence="3">
    <location>
        <begin position="220"/>
        <end position="229"/>
    </location>
</feature>
<comment type="caution">
    <text evidence="5">The sequence shown here is derived from an EMBL/GenBank/DDBJ whole genome shotgun (WGS) entry which is preliminary data.</text>
</comment>
<dbReference type="InterPro" id="IPR036770">
    <property type="entry name" value="Ankyrin_rpt-contain_sf"/>
</dbReference>
<dbReference type="Pfam" id="PF07714">
    <property type="entry name" value="PK_Tyr_Ser-Thr"/>
    <property type="match status" value="1"/>
</dbReference>
<feature type="compositionally biased region" description="Pro residues" evidence="3">
    <location>
        <begin position="115"/>
        <end position="130"/>
    </location>
</feature>
<feature type="region of interest" description="Disordered" evidence="3">
    <location>
        <begin position="1"/>
        <end position="32"/>
    </location>
</feature>
<dbReference type="PANTHER" id="PTHR44329">
    <property type="entry name" value="SERINE/THREONINE-PROTEIN KINASE TNNI3K-RELATED"/>
    <property type="match status" value="1"/>
</dbReference>
<dbReference type="InterPro" id="IPR002110">
    <property type="entry name" value="Ankyrin_rpt"/>
</dbReference>
<organism evidence="5 6">
    <name type="scientific">Mortierella alpina</name>
    <name type="common">Oleaginous fungus</name>
    <name type="synonym">Mortierella renispora</name>
    <dbReference type="NCBI Taxonomy" id="64518"/>
    <lineage>
        <taxon>Eukaryota</taxon>
        <taxon>Fungi</taxon>
        <taxon>Fungi incertae sedis</taxon>
        <taxon>Mucoromycota</taxon>
        <taxon>Mortierellomycotina</taxon>
        <taxon>Mortierellomycetes</taxon>
        <taxon>Mortierellales</taxon>
        <taxon>Mortierellaceae</taxon>
        <taxon>Mortierella</taxon>
    </lineage>
</organism>
<evidence type="ECO:0000259" key="4">
    <source>
        <dbReference type="SMART" id="SM00220"/>
    </source>
</evidence>
<reference evidence="5" key="1">
    <citation type="submission" date="2021-07" db="EMBL/GenBank/DDBJ databases">
        <title>Draft genome of Mortierella alpina, strain LL118, isolated from an aspen leaf litter sample.</title>
        <authorList>
            <person name="Yang S."/>
            <person name="Vinatzer B.A."/>
        </authorList>
    </citation>
    <scope>NUCLEOTIDE SEQUENCE</scope>
    <source>
        <strain evidence="5">LL118</strain>
    </source>
</reference>
<keyword evidence="2" id="KW-0040">ANK repeat</keyword>
<evidence type="ECO:0000313" key="5">
    <source>
        <dbReference type="EMBL" id="KAG9324479.1"/>
    </source>
</evidence>
<feature type="compositionally biased region" description="Low complexity" evidence="3">
    <location>
        <begin position="283"/>
        <end position="294"/>
    </location>
</feature>
<dbReference type="GO" id="GO:0004674">
    <property type="term" value="F:protein serine/threonine kinase activity"/>
    <property type="evidence" value="ECO:0007669"/>
    <property type="project" value="TreeGrafter"/>
</dbReference>
<dbReference type="InterPro" id="IPR000719">
    <property type="entry name" value="Prot_kinase_dom"/>
</dbReference>
<feature type="repeat" description="ANK" evidence="2">
    <location>
        <begin position="599"/>
        <end position="633"/>
    </location>
</feature>
<dbReference type="EMBL" id="JAIFTL010000066">
    <property type="protein sequence ID" value="KAG9324479.1"/>
    <property type="molecule type" value="Genomic_DNA"/>
</dbReference>
<proteinExistence type="inferred from homology"/>
<evidence type="ECO:0000256" key="1">
    <source>
        <dbReference type="ARBA" id="ARBA00005843"/>
    </source>
</evidence>
<dbReference type="InterPro" id="IPR001245">
    <property type="entry name" value="Ser-Thr/Tyr_kinase_cat_dom"/>
</dbReference>
<feature type="domain" description="Protein kinase" evidence="4">
    <location>
        <begin position="324"/>
        <end position="475"/>
    </location>
</feature>
<feature type="region of interest" description="Disordered" evidence="3">
    <location>
        <begin position="74"/>
        <end position="149"/>
    </location>
</feature>
<evidence type="ECO:0000256" key="2">
    <source>
        <dbReference type="PROSITE-ProRule" id="PRU00023"/>
    </source>
</evidence>
<dbReference type="InterPro" id="IPR011009">
    <property type="entry name" value="Kinase-like_dom_sf"/>
</dbReference>
<dbReference type="PROSITE" id="PS50297">
    <property type="entry name" value="ANK_REP_REGION"/>
    <property type="match status" value="1"/>
</dbReference>
<feature type="compositionally biased region" description="Low complexity" evidence="3">
    <location>
        <begin position="953"/>
        <end position="1010"/>
    </location>
</feature>
<feature type="compositionally biased region" description="Polar residues" evidence="3">
    <location>
        <begin position="204"/>
        <end position="219"/>
    </location>
</feature>
<dbReference type="SMART" id="SM00220">
    <property type="entry name" value="S_TKc"/>
    <property type="match status" value="1"/>
</dbReference>
<dbReference type="SUPFAM" id="SSF48403">
    <property type="entry name" value="Ankyrin repeat"/>
    <property type="match status" value="1"/>
</dbReference>
<dbReference type="GO" id="GO:0005524">
    <property type="term" value="F:ATP binding"/>
    <property type="evidence" value="ECO:0007669"/>
    <property type="project" value="InterPro"/>
</dbReference>
<gene>
    <name evidence="5" type="ORF">KVV02_006623</name>
</gene>
<dbReference type="Gene3D" id="1.10.510.10">
    <property type="entry name" value="Transferase(Phosphotransferase) domain 1"/>
    <property type="match status" value="1"/>
</dbReference>
<dbReference type="SMART" id="SM00248">
    <property type="entry name" value="ANK"/>
    <property type="match status" value="4"/>
</dbReference>
<dbReference type="Pfam" id="PF00023">
    <property type="entry name" value="Ank"/>
    <property type="match status" value="1"/>
</dbReference>
<dbReference type="AlphaFoldDB" id="A0A9P8A8W9"/>